<evidence type="ECO:0000256" key="1">
    <source>
        <dbReference type="ARBA" id="ARBA00022450"/>
    </source>
</evidence>
<dbReference type="Proteomes" id="UP000692896">
    <property type="component" value="Unassembled WGS sequence"/>
</dbReference>
<feature type="domain" description="Carrier" evidence="3">
    <location>
        <begin position="18"/>
        <end position="96"/>
    </location>
</feature>
<keyword evidence="1" id="KW-0596">Phosphopantetheine</keyword>
<dbReference type="RefSeq" id="WP_214917404.1">
    <property type="nucleotide sequence ID" value="NZ_JAGGNX010000019.1"/>
</dbReference>
<dbReference type="InterPro" id="IPR020806">
    <property type="entry name" value="PKS_PP-bd"/>
</dbReference>
<evidence type="ECO:0000256" key="2">
    <source>
        <dbReference type="ARBA" id="ARBA00022553"/>
    </source>
</evidence>
<comment type="caution">
    <text evidence="4">The sequence shown here is derived from an EMBL/GenBank/DDBJ whole genome shotgun (WGS) entry which is preliminary data.</text>
</comment>
<organism evidence="4 5">
    <name type="scientific">Pseudomonas fluorescens</name>
    <dbReference type="NCBI Taxonomy" id="294"/>
    <lineage>
        <taxon>Bacteria</taxon>
        <taxon>Pseudomonadati</taxon>
        <taxon>Pseudomonadota</taxon>
        <taxon>Gammaproteobacteria</taxon>
        <taxon>Pseudomonadales</taxon>
        <taxon>Pseudomonadaceae</taxon>
        <taxon>Pseudomonas</taxon>
    </lineage>
</organism>
<dbReference type="SMART" id="SM00823">
    <property type="entry name" value="PKS_PP"/>
    <property type="match status" value="1"/>
</dbReference>
<evidence type="ECO:0000313" key="5">
    <source>
        <dbReference type="Proteomes" id="UP000692896"/>
    </source>
</evidence>
<protein>
    <submittedName>
        <fullName evidence="4">Acyl carrier protein</fullName>
    </submittedName>
</protein>
<reference evidence="4" key="1">
    <citation type="submission" date="2021-03" db="EMBL/GenBank/DDBJ databases">
        <title>Genomic analysis provides insights into the functional capacity of soil bacteria communities inhabiting an altitudinal gradient in the Atacama Desert.</title>
        <authorList>
            <person name="Gonzalez M."/>
            <person name="Maldonado J."/>
            <person name="Maza F."/>
            <person name="Hodar C."/>
            <person name="Cortes M."/>
            <person name="Palma R."/>
            <person name="Andreani C."/>
            <person name="Gaete A."/>
            <person name="Vasquez-Dean J."/>
            <person name="Acuna V."/>
            <person name="Aguado M."/>
            <person name="Mandakovic D."/>
            <person name="Latorre M."/>
            <person name="Orellana A."/>
            <person name="Gutierrez R."/>
            <person name="Montecino M."/>
            <person name="Allende M."/>
            <person name="Maass A."/>
            <person name="Cambiazo V."/>
        </authorList>
    </citation>
    <scope>NUCLEOTIDE SEQUENCE</scope>
    <source>
        <strain evidence="4">ISL-25</strain>
    </source>
</reference>
<dbReference type="InterPro" id="IPR009081">
    <property type="entry name" value="PP-bd_ACP"/>
</dbReference>
<evidence type="ECO:0000313" key="4">
    <source>
        <dbReference type="EMBL" id="MBT2327927.1"/>
    </source>
</evidence>
<dbReference type="GO" id="GO:0031177">
    <property type="term" value="F:phosphopantetheine binding"/>
    <property type="evidence" value="ECO:0007669"/>
    <property type="project" value="InterPro"/>
</dbReference>
<gene>
    <name evidence="4" type="ORF">J7E47_04260</name>
</gene>
<dbReference type="SUPFAM" id="SSF47336">
    <property type="entry name" value="ACP-like"/>
    <property type="match status" value="1"/>
</dbReference>
<dbReference type="InterPro" id="IPR036736">
    <property type="entry name" value="ACP-like_sf"/>
</dbReference>
<dbReference type="Gene3D" id="1.10.1200.10">
    <property type="entry name" value="ACP-like"/>
    <property type="match status" value="1"/>
</dbReference>
<accession>A0A944HC29</accession>
<dbReference type="EMBL" id="JAGGOB010000008">
    <property type="protein sequence ID" value="MBT2327927.1"/>
    <property type="molecule type" value="Genomic_DNA"/>
</dbReference>
<dbReference type="AlphaFoldDB" id="A0A944HC29"/>
<proteinExistence type="predicted"/>
<evidence type="ECO:0000259" key="3">
    <source>
        <dbReference type="PROSITE" id="PS50075"/>
    </source>
</evidence>
<keyword evidence="2" id="KW-0597">Phosphoprotein</keyword>
<dbReference type="PROSITE" id="PS50075">
    <property type="entry name" value="CARRIER"/>
    <property type="match status" value="1"/>
</dbReference>
<name>A0A944HC29_PSEFL</name>
<sequence length="144" mass="15298">MTAPAVDALDYTPPLLSSVTRDAVGDWIYRWLLDRDYGENLSMSIDTPFSEVGMTSMDAVELAAELSLVSKVPLDSTIAWHYPTPGELAGYVADTAKAGTPTVQPSRAMAEPAVDKAGLGQMDEQAMMALLESLLGPKSPTAHG</sequence>
<dbReference type="Pfam" id="PF00550">
    <property type="entry name" value="PP-binding"/>
    <property type="match status" value="1"/>
</dbReference>